<comment type="subcellular location">
    <subcellularLocation>
        <location evidence="1">Nucleus</location>
    </subcellularLocation>
</comment>
<feature type="region of interest" description="Disordered" evidence="6">
    <location>
        <begin position="401"/>
        <end position="420"/>
    </location>
</feature>
<dbReference type="AlphaFoldDB" id="A0A811N2C3"/>
<evidence type="ECO:0000256" key="2">
    <source>
        <dbReference type="ARBA" id="ARBA00022618"/>
    </source>
</evidence>
<dbReference type="GO" id="GO:0000796">
    <property type="term" value="C:condensin complex"/>
    <property type="evidence" value="ECO:0007669"/>
    <property type="project" value="TreeGrafter"/>
</dbReference>
<dbReference type="InterPro" id="IPR026971">
    <property type="entry name" value="CND1/NCAPD3"/>
</dbReference>
<gene>
    <name evidence="8" type="ORF">NCGR_LOCUS10973</name>
</gene>
<comment type="caution">
    <text evidence="8">The sequence shown here is derived from an EMBL/GenBank/DDBJ whole genome shotgun (WGS) entry which is preliminary data.</text>
</comment>
<dbReference type="GO" id="GO:0042393">
    <property type="term" value="F:histone binding"/>
    <property type="evidence" value="ECO:0007669"/>
    <property type="project" value="TreeGrafter"/>
</dbReference>
<keyword evidence="5" id="KW-0131">Cell cycle</keyword>
<proteinExistence type="predicted"/>
<reference evidence="8" key="1">
    <citation type="submission" date="2020-10" db="EMBL/GenBank/DDBJ databases">
        <authorList>
            <person name="Han B."/>
            <person name="Lu T."/>
            <person name="Zhao Q."/>
            <person name="Huang X."/>
            <person name="Zhao Y."/>
        </authorList>
    </citation>
    <scope>NUCLEOTIDE SEQUENCE</scope>
</reference>
<accession>A0A811N2C3</accession>
<keyword evidence="9" id="KW-1185">Reference proteome</keyword>
<evidence type="ECO:0000256" key="4">
    <source>
        <dbReference type="ARBA" id="ARBA00023242"/>
    </source>
</evidence>
<dbReference type="PANTHER" id="PTHR14222">
    <property type="entry name" value="CONDENSIN"/>
    <property type="match status" value="1"/>
</dbReference>
<keyword evidence="3" id="KW-0498">Mitosis</keyword>
<evidence type="ECO:0000256" key="6">
    <source>
        <dbReference type="SAM" id="MobiDB-lite"/>
    </source>
</evidence>
<dbReference type="GO" id="GO:0007076">
    <property type="term" value="P:mitotic chromosome condensation"/>
    <property type="evidence" value="ECO:0007669"/>
    <property type="project" value="InterPro"/>
</dbReference>
<dbReference type="GO" id="GO:0051301">
    <property type="term" value="P:cell division"/>
    <property type="evidence" value="ECO:0007669"/>
    <property type="project" value="UniProtKB-KW"/>
</dbReference>
<feature type="compositionally biased region" description="Polar residues" evidence="6">
    <location>
        <begin position="406"/>
        <end position="420"/>
    </location>
</feature>
<evidence type="ECO:0000313" key="9">
    <source>
        <dbReference type="Proteomes" id="UP000604825"/>
    </source>
</evidence>
<dbReference type="GO" id="GO:0010032">
    <property type="term" value="P:meiotic chromosome condensation"/>
    <property type="evidence" value="ECO:0007669"/>
    <property type="project" value="TreeGrafter"/>
</dbReference>
<dbReference type="OrthoDB" id="2000333at2759"/>
<dbReference type="GO" id="GO:0000779">
    <property type="term" value="C:condensed chromosome, centromeric region"/>
    <property type="evidence" value="ECO:0007669"/>
    <property type="project" value="TreeGrafter"/>
</dbReference>
<name>A0A811N2C3_9POAL</name>
<evidence type="ECO:0000256" key="1">
    <source>
        <dbReference type="ARBA" id="ARBA00004123"/>
    </source>
</evidence>
<protein>
    <recommendedName>
        <fullName evidence="7">Condensin complex subunit 1 C-terminal domain-containing protein</fullName>
    </recommendedName>
</protein>
<dbReference type="InterPro" id="IPR032682">
    <property type="entry name" value="Cnd1_C"/>
</dbReference>
<dbReference type="PANTHER" id="PTHR14222:SF2">
    <property type="entry name" value="CONDENSIN COMPLEX SUBUNIT 1"/>
    <property type="match status" value="1"/>
</dbReference>
<dbReference type="EMBL" id="CAJGYO010000003">
    <property type="protein sequence ID" value="CAD6216813.1"/>
    <property type="molecule type" value="Genomic_DNA"/>
</dbReference>
<evidence type="ECO:0000256" key="5">
    <source>
        <dbReference type="ARBA" id="ARBA00023306"/>
    </source>
</evidence>
<keyword evidence="2" id="KW-0132">Cell division</keyword>
<dbReference type="Pfam" id="PF12717">
    <property type="entry name" value="Cnd1"/>
    <property type="match status" value="1"/>
</dbReference>
<keyword evidence="4" id="KW-0539">Nucleus</keyword>
<dbReference type="Proteomes" id="UP000604825">
    <property type="component" value="Unassembled WGS sequence"/>
</dbReference>
<feature type="domain" description="Condensin complex subunit 1 C-terminal" evidence="7">
    <location>
        <begin position="502"/>
        <end position="555"/>
    </location>
</feature>
<sequence length="569" mass="62889">MQPRSFREQTMSMIVLAEKVFPSTVNSVMKLRHLRLWTVYSLTLFGWLEKWGDKAALQPGSSGLVGAAVSVVGETAGCRPSGDGTGPYRPSRHRLRLSDEDKGKLINTNSRVFAALQGLVTSFSIPEKIWYGDAHKAISTIYTLHPAPEFFAAETAKKSLSSVFSVLGTEDVSNGDETENDASLSSVSPSKLGRFLFVISHIALNHLVYIENSVRKIQKQIRKNEKSQSTTEDLLFQKKSSELLISSLLNLVPRPTSFCNACSLQANDHQCRVLRLSDEDKGKLINTNSRVFAALQGLVTSFSIPEKIWYGAADKAISTIYTLHPAPDFFATETAKKSLSSVFSVLGTEDVSNGDETENDASLSSVSPSKLGRFLFVISHIALNHLVYIENSVRKIQKQIRKNEKSQSTTEDLQSDVSKSSEAQGINAELGLGATIDIAIESLAERAEKEIVCCSSEKNLIGLCGPFLSKLCRNLTLLQKVPRPTSFCNACSLQANDHRCRVLVKGYINEMTVRIEDEDERISSLAKLFFHELSKTGSNPIYNLLPDILGRLQSTPQRRNLLQYYAVLN</sequence>
<evidence type="ECO:0000256" key="3">
    <source>
        <dbReference type="ARBA" id="ARBA00022776"/>
    </source>
</evidence>
<evidence type="ECO:0000313" key="8">
    <source>
        <dbReference type="EMBL" id="CAD6216813.1"/>
    </source>
</evidence>
<organism evidence="8 9">
    <name type="scientific">Miscanthus lutarioriparius</name>
    <dbReference type="NCBI Taxonomy" id="422564"/>
    <lineage>
        <taxon>Eukaryota</taxon>
        <taxon>Viridiplantae</taxon>
        <taxon>Streptophyta</taxon>
        <taxon>Embryophyta</taxon>
        <taxon>Tracheophyta</taxon>
        <taxon>Spermatophyta</taxon>
        <taxon>Magnoliopsida</taxon>
        <taxon>Liliopsida</taxon>
        <taxon>Poales</taxon>
        <taxon>Poaceae</taxon>
        <taxon>PACMAD clade</taxon>
        <taxon>Panicoideae</taxon>
        <taxon>Andropogonodae</taxon>
        <taxon>Andropogoneae</taxon>
        <taxon>Saccharinae</taxon>
        <taxon>Miscanthus</taxon>
    </lineage>
</organism>
<evidence type="ECO:0000259" key="7">
    <source>
        <dbReference type="Pfam" id="PF12717"/>
    </source>
</evidence>
<dbReference type="GO" id="GO:0005634">
    <property type="term" value="C:nucleus"/>
    <property type="evidence" value="ECO:0007669"/>
    <property type="project" value="UniProtKB-SubCell"/>
</dbReference>